<name>A0AAD9AI66_9PEZI</name>
<feature type="region of interest" description="Disordered" evidence="1">
    <location>
        <begin position="20"/>
        <end position="56"/>
    </location>
</feature>
<gene>
    <name evidence="2" type="ORF">CCHR01_10253</name>
</gene>
<keyword evidence="3" id="KW-1185">Reference proteome</keyword>
<dbReference type="AlphaFoldDB" id="A0AAD9AI66"/>
<evidence type="ECO:0000313" key="2">
    <source>
        <dbReference type="EMBL" id="KAK1847147.1"/>
    </source>
</evidence>
<feature type="compositionally biased region" description="Low complexity" evidence="1">
    <location>
        <begin position="42"/>
        <end position="56"/>
    </location>
</feature>
<protein>
    <submittedName>
        <fullName evidence="2">Uncharacterized protein</fullName>
    </submittedName>
</protein>
<accession>A0AAD9AI66</accession>
<organism evidence="2 3">
    <name type="scientific">Colletotrichum chrysophilum</name>
    <dbReference type="NCBI Taxonomy" id="1836956"/>
    <lineage>
        <taxon>Eukaryota</taxon>
        <taxon>Fungi</taxon>
        <taxon>Dikarya</taxon>
        <taxon>Ascomycota</taxon>
        <taxon>Pezizomycotina</taxon>
        <taxon>Sordariomycetes</taxon>
        <taxon>Hypocreomycetidae</taxon>
        <taxon>Glomerellales</taxon>
        <taxon>Glomerellaceae</taxon>
        <taxon>Colletotrichum</taxon>
        <taxon>Colletotrichum gloeosporioides species complex</taxon>
    </lineage>
</organism>
<dbReference type="Proteomes" id="UP001243330">
    <property type="component" value="Unassembled WGS sequence"/>
</dbReference>
<feature type="non-terminal residue" evidence="2">
    <location>
        <position position="1"/>
    </location>
</feature>
<evidence type="ECO:0000256" key="1">
    <source>
        <dbReference type="SAM" id="MobiDB-lite"/>
    </source>
</evidence>
<evidence type="ECO:0000313" key="3">
    <source>
        <dbReference type="Proteomes" id="UP001243330"/>
    </source>
</evidence>
<proteinExistence type="predicted"/>
<dbReference type="EMBL" id="JAQOWY010000212">
    <property type="protein sequence ID" value="KAK1847147.1"/>
    <property type="molecule type" value="Genomic_DNA"/>
</dbReference>
<sequence length="79" mass="7639">NGTTSTTVIVVTPPAETTIAGVTPVAPPQLTTTKPDSPPTNTPVGPTTTRPVTVPGSGAEHLGAGLGAVALAGLFALLI</sequence>
<reference evidence="2" key="1">
    <citation type="submission" date="2023-01" db="EMBL/GenBank/DDBJ databases">
        <title>Colletotrichum chrysophilum M932 genome sequence.</title>
        <authorList>
            <person name="Baroncelli R."/>
        </authorList>
    </citation>
    <scope>NUCLEOTIDE SEQUENCE</scope>
    <source>
        <strain evidence="2">M932</strain>
    </source>
</reference>
<comment type="caution">
    <text evidence="2">The sequence shown here is derived from an EMBL/GenBank/DDBJ whole genome shotgun (WGS) entry which is preliminary data.</text>
</comment>